<organism evidence="7 8">
    <name type="scientific">Pontiella sulfatireligans</name>
    <dbReference type="NCBI Taxonomy" id="2750658"/>
    <lineage>
        <taxon>Bacteria</taxon>
        <taxon>Pseudomonadati</taxon>
        <taxon>Kiritimatiellota</taxon>
        <taxon>Kiritimatiellia</taxon>
        <taxon>Kiritimatiellales</taxon>
        <taxon>Pontiellaceae</taxon>
        <taxon>Pontiella</taxon>
    </lineage>
</organism>
<dbReference type="PROSITE" id="PS00149">
    <property type="entry name" value="SULFATASE_2"/>
    <property type="match status" value="1"/>
</dbReference>
<dbReference type="AlphaFoldDB" id="A0A6C2UGK6"/>
<keyword evidence="8" id="KW-1185">Reference proteome</keyword>
<accession>A0A6C2UGK6</accession>
<dbReference type="PANTHER" id="PTHR42693:SF53">
    <property type="entry name" value="ENDO-4-O-SULFATASE"/>
    <property type="match status" value="1"/>
</dbReference>
<evidence type="ECO:0000313" key="7">
    <source>
        <dbReference type="EMBL" id="VGO18551.1"/>
    </source>
</evidence>
<proteinExistence type="inferred from homology"/>
<dbReference type="InterPro" id="IPR024607">
    <property type="entry name" value="Sulfatase_CS"/>
</dbReference>
<gene>
    <name evidence="7" type="ORF">SCARR_00604</name>
</gene>
<dbReference type="Gene3D" id="3.30.1120.10">
    <property type="match status" value="1"/>
</dbReference>
<evidence type="ECO:0000256" key="1">
    <source>
        <dbReference type="ARBA" id="ARBA00008779"/>
    </source>
</evidence>
<keyword evidence="3" id="KW-0378">Hydrolase</keyword>
<dbReference type="EMBL" id="CAAHFH010000001">
    <property type="protein sequence ID" value="VGO18551.1"/>
    <property type="molecule type" value="Genomic_DNA"/>
</dbReference>
<evidence type="ECO:0000313" key="8">
    <source>
        <dbReference type="Proteomes" id="UP000346198"/>
    </source>
</evidence>
<keyword evidence="5" id="KW-0732">Signal</keyword>
<dbReference type="PANTHER" id="PTHR42693">
    <property type="entry name" value="ARYLSULFATASE FAMILY MEMBER"/>
    <property type="match status" value="1"/>
</dbReference>
<dbReference type="Gene3D" id="3.40.720.10">
    <property type="entry name" value="Alkaline Phosphatase, subunit A"/>
    <property type="match status" value="1"/>
</dbReference>
<reference evidence="7 8" key="1">
    <citation type="submission" date="2019-04" db="EMBL/GenBank/DDBJ databases">
        <authorList>
            <person name="Van Vliet M D."/>
        </authorList>
    </citation>
    <scope>NUCLEOTIDE SEQUENCE [LARGE SCALE GENOMIC DNA]</scope>
    <source>
        <strain evidence="7 8">F21</strain>
    </source>
</reference>
<dbReference type="CDD" id="cd16143">
    <property type="entry name" value="ARS_like"/>
    <property type="match status" value="1"/>
</dbReference>
<dbReference type="InterPro" id="IPR017850">
    <property type="entry name" value="Alkaline_phosphatase_core_sf"/>
</dbReference>
<evidence type="ECO:0000256" key="4">
    <source>
        <dbReference type="ARBA" id="ARBA00022837"/>
    </source>
</evidence>
<keyword evidence="2" id="KW-0479">Metal-binding</keyword>
<dbReference type="InterPro" id="IPR050738">
    <property type="entry name" value="Sulfatase"/>
</dbReference>
<protein>
    <submittedName>
        <fullName evidence="7">Arylsulfatase</fullName>
    </submittedName>
</protein>
<comment type="similarity">
    <text evidence="1">Belongs to the sulfatase family.</text>
</comment>
<name>A0A6C2UGK6_9BACT</name>
<dbReference type="PROSITE" id="PS00523">
    <property type="entry name" value="SULFATASE_1"/>
    <property type="match status" value="1"/>
</dbReference>
<sequence>MKLKQLVLAALLAALGTAEAAKPNIIYILVDDMGPGDVSCYNPEGLIQTPNIDRMAAEGMKFMDAHTSASVCTPTRYGILTGRYSWRTHLKEGVVGLHDPSLISMDRETVASFMKKEGYATACIGKWHLGQGWANNAPEGIKRITPKYVDATKPIKDGPLDLGFDYYFGAFPRDQFYVEGRQMLGDLELVMDKKELTALGYFEPDPGWISKGFKQREKLKTLVHKTGGWIRNHAENPFFIYLALPSPHGPVIPHPDFQGKSGICAYADYCMETDWVVGEVLKTLDELKLAENTMVFFTADNGSSPGGPDVKNLKKAGHDPSWIYRGAKGSIYEGGHRLPFVVRWPRQIKAGSVSEQTICTTDLLATCAELVGKKLPDNVAEDSISFLPALKGDPIPDEENRLIVHHDRHGYFAARKGKWKLVLDSTSGGRYDLKKQRDIQDASEMMLFDMDVDREETRNLASQYPEVTEQLKKELADLISKGRSTPGTPQANDPLRDGQTWHQFNALQDDLK</sequence>
<dbReference type="GO" id="GO:0004065">
    <property type="term" value="F:arylsulfatase activity"/>
    <property type="evidence" value="ECO:0007669"/>
    <property type="project" value="TreeGrafter"/>
</dbReference>
<dbReference type="Proteomes" id="UP000346198">
    <property type="component" value="Unassembled WGS sequence"/>
</dbReference>
<dbReference type="SUPFAM" id="SSF53649">
    <property type="entry name" value="Alkaline phosphatase-like"/>
    <property type="match status" value="1"/>
</dbReference>
<evidence type="ECO:0000256" key="5">
    <source>
        <dbReference type="SAM" id="SignalP"/>
    </source>
</evidence>
<dbReference type="Pfam" id="PF00884">
    <property type="entry name" value="Sulfatase"/>
    <property type="match status" value="1"/>
</dbReference>
<feature type="signal peptide" evidence="5">
    <location>
        <begin position="1"/>
        <end position="20"/>
    </location>
</feature>
<dbReference type="GO" id="GO:0046872">
    <property type="term" value="F:metal ion binding"/>
    <property type="evidence" value="ECO:0007669"/>
    <property type="project" value="UniProtKB-KW"/>
</dbReference>
<evidence type="ECO:0000259" key="6">
    <source>
        <dbReference type="Pfam" id="PF00884"/>
    </source>
</evidence>
<feature type="domain" description="Sulfatase N-terminal" evidence="6">
    <location>
        <begin position="23"/>
        <end position="372"/>
    </location>
</feature>
<keyword evidence="4" id="KW-0106">Calcium</keyword>
<feature type="chain" id="PRO_5028822565" evidence="5">
    <location>
        <begin position="21"/>
        <end position="512"/>
    </location>
</feature>
<dbReference type="InterPro" id="IPR000917">
    <property type="entry name" value="Sulfatase_N"/>
</dbReference>
<dbReference type="RefSeq" id="WP_136060024.1">
    <property type="nucleotide sequence ID" value="NZ_CAAHFH010000001.1"/>
</dbReference>
<evidence type="ECO:0000256" key="2">
    <source>
        <dbReference type="ARBA" id="ARBA00022723"/>
    </source>
</evidence>
<evidence type="ECO:0000256" key="3">
    <source>
        <dbReference type="ARBA" id="ARBA00022801"/>
    </source>
</evidence>